<keyword evidence="2" id="KW-1185">Reference proteome</keyword>
<proteinExistence type="predicted"/>
<comment type="caution">
    <text evidence="1">The sequence shown here is derived from an EMBL/GenBank/DDBJ whole genome shotgun (WGS) entry which is preliminary data.</text>
</comment>
<organism evidence="1 2">
    <name type="scientific">Macrosiphum euphorbiae</name>
    <name type="common">potato aphid</name>
    <dbReference type="NCBI Taxonomy" id="13131"/>
    <lineage>
        <taxon>Eukaryota</taxon>
        <taxon>Metazoa</taxon>
        <taxon>Ecdysozoa</taxon>
        <taxon>Arthropoda</taxon>
        <taxon>Hexapoda</taxon>
        <taxon>Insecta</taxon>
        <taxon>Pterygota</taxon>
        <taxon>Neoptera</taxon>
        <taxon>Paraneoptera</taxon>
        <taxon>Hemiptera</taxon>
        <taxon>Sternorrhyncha</taxon>
        <taxon>Aphidomorpha</taxon>
        <taxon>Aphidoidea</taxon>
        <taxon>Aphididae</taxon>
        <taxon>Macrosiphini</taxon>
        <taxon>Macrosiphum</taxon>
    </lineage>
</organism>
<dbReference type="Proteomes" id="UP001160148">
    <property type="component" value="Unassembled WGS sequence"/>
</dbReference>
<name>A0AAV0XMZ8_9HEMI</name>
<dbReference type="EMBL" id="CARXXK010000005">
    <property type="protein sequence ID" value="CAI6369292.1"/>
    <property type="molecule type" value="Genomic_DNA"/>
</dbReference>
<evidence type="ECO:0000313" key="1">
    <source>
        <dbReference type="EMBL" id="CAI6369292.1"/>
    </source>
</evidence>
<gene>
    <name evidence="1" type="ORF">MEUPH1_LOCUS23549</name>
</gene>
<protein>
    <submittedName>
        <fullName evidence="1">Uncharacterized protein</fullName>
    </submittedName>
</protein>
<sequence length="118" mass="13472">MIELRKWLGIARGGSNTYWLRRRWLTAAIELTPSDSCLVLLMVELTRTGFGDGGSRRRLNCDSIRRQLGIARGGGHVLASAMVTMDTTVPWFSAYSLVVKKYFIRWMRECPRTQFDNG</sequence>
<evidence type="ECO:0000313" key="2">
    <source>
        <dbReference type="Proteomes" id="UP001160148"/>
    </source>
</evidence>
<accession>A0AAV0XMZ8</accession>
<dbReference type="AlphaFoldDB" id="A0AAV0XMZ8"/>
<reference evidence="1 2" key="1">
    <citation type="submission" date="2023-01" db="EMBL/GenBank/DDBJ databases">
        <authorList>
            <person name="Whitehead M."/>
        </authorList>
    </citation>
    <scope>NUCLEOTIDE SEQUENCE [LARGE SCALE GENOMIC DNA]</scope>
</reference>